<reference evidence="1" key="1">
    <citation type="submission" date="2022-12" db="EMBL/GenBank/DDBJ databases">
        <title>Polyphasic identification of a Novel Hot-Spring Cyanobacterium Ocullathermofonsia sinensis gen nov. sp. nov. and Genomic Insights on its Adaptations to the Thermal Habitat.</title>
        <authorList>
            <person name="Daroch M."/>
            <person name="Tang J."/>
            <person name="Jiang Y."/>
        </authorList>
    </citation>
    <scope>NUCLEOTIDE SEQUENCE</scope>
    <source>
        <strain evidence="1">PKUAC-SCTA174</strain>
    </source>
</reference>
<dbReference type="KEGG" id="tsin:OXH18_24540"/>
<dbReference type="EMBL" id="CP113797">
    <property type="protein sequence ID" value="WAL60294.1"/>
    <property type="molecule type" value="Genomic_DNA"/>
</dbReference>
<keyword evidence="2" id="KW-1185">Reference proteome</keyword>
<sequence>MNSEFMDSDSDDPFPSLFRQFLLVLLSLFDDALIVGLSKLGCEVPCLKVLSPIVLSGTALYLVVQFCKHGIPGLIAILQAFQQEPEGTEA</sequence>
<organism evidence="1 2">
    <name type="scientific">Thermocoleostomius sinensis A174</name>
    <dbReference type="NCBI Taxonomy" id="2016057"/>
    <lineage>
        <taxon>Bacteria</taxon>
        <taxon>Bacillati</taxon>
        <taxon>Cyanobacteriota</taxon>
        <taxon>Cyanophyceae</taxon>
        <taxon>Oculatellales</taxon>
        <taxon>Oculatellaceae</taxon>
        <taxon>Thermocoleostomius</taxon>
    </lineage>
</organism>
<protein>
    <submittedName>
        <fullName evidence="1">Uncharacterized protein</fullName>
    </submittedName>
</protein>
<dbReference type="AlphaFoldDB" id="A0A9E8ZBQ3"/>
<dbReference type="RefSeq" id="WP_268610171.1">
    <property type="nucleotide sequence ID" value="NZ_CP113797.1"/>
</dbReference>
<gene>
    <name evidence="1" type="ORF">OXH18_24540</name>
</gene>
<accession>A0A9E8ZBQ3</accession>
<dbReference type="Proteomes" id="UP001163152">
    <property type="component" value="Chromosome"/>
</dbReference>
<evidence type="ECO:0000313" key="1">
    <source>
        <dbReference type="EMBL" id="WAL60294.1"/>
    </source>
</evidence>
<evidence type="ECO:0000313" key="2">
    <source>
        <dbReference type="Proteomes" id="UP001163152"/>
    </source>
</evidence>
<name>A0A9E8ZBQ3_9CYAN</name>
<proteinExistence type="predicted"/>